<keyword evidence="1" id="KW-0238">DNA-binding</keyword>
<sequence>MKNNVRKLRTEANMTQVELAKLVNVSSRTIISIENEKYNPSLILAYRIAEIFKVSMEDLYCLKENITSEN</sequence>
<dbReference type="RefSeq" id="WP_115482169.1">
    <property type="nucleotide sequence ID" value="NZ_QRCT01000032.1"/>
</dbReference>
<gene>
    <name evidence="3" type="ORF">DWV06_10625</name>
</gene>
<dbReference type="InterPro" id="IPR010982">
    <property type="entry name" value="Lambda_DNA-bd_dom_sf"/>
</dbReference>
<evidence type="ECO:0000313" key="3">
    <source>
        <dbReference type="EMBL" id="RDU23225.1"/>
    </source>
</evidence>
<dbReference type="AlphaFoldDB" id="A0A371AUH7"/>
<dbReference type="Pfam" id="PF01381">
    <property type="entry name" value="HTH_3"/>
    <property type="match status" value="1"/>
</dbReference>
<evidence type="ECO:0000256" key="1">
    <source>
        <dbReference type="ARBA" id="ARBA00023125"/>
    </source>
</evidence>
<evidence type="ECO:0000313" key="4">
    <source>
        <dbReference type="Proteomes" id="UP000255036"/>
    </source>
</evidence>
<dbReference type="GO" id="GO:0003677">
    <property type="term" value="F:DNA binding"/>
    <property type="evidence" value="ECO:0007669"/>
    <property type="project" value="UniProtKB-KW"/>
</dbReference>
<name>A0A371AUH7_9FIRM</name>
<feature type="domain" description="HTH cro/C1-type" evidence="2">
    <location>
        <begin position="5"/>
        <end position="59"/>
    </location>
</feature>
<dbReference type="EMBL" id="QRCT01000032">
    <property type="protein sequence ID" value="RDU23225.1"/>
    <property type="molecule type" value="Genomic_DNA"/>
</dbReference>
<dbReference type="SUPFAM" id="SSF47413">
    <property type="entry name" value="lambda repressor-like DNA-binding domains"/>
    <property type="match status" value="1"/>
</dbReference>
<dbReference type="PROSITE" id="PS50943">
    <property type="entry name" value="HTH_CROC1"/>
    <property type="match status" value="1"/>
</dbReference>
<dbReference type="PANTHER" id="PTHR46558:SF4">
    <property type="entry name" value="DNA-BIDING PHAGE PROTEIN"/>
    <property type="match status" value="1"/>
</dbReference>
<organism evidence="3 4">
    <name type="scientific">Anaerosacchariphilus polymeriproducens</name>
    <dbReference type="NCBI Taxonomy" id="1812858"/>
    <lineage>
        <taxon>Bacteria</taxon>
        <taxon>Bacillati</taxon>
        <taxon>Bacillota</taxon>
        <taxon>Clostridia</taxon>
        <taxon>Lachnospirales</taxon>
        <taxon>Lachnospiraceae</taxon>
        <taxon>Anaerosacchariphilus</taxon>
    </lineage>
</organism>
<reference evidence="3 4" key="1">
    <citation type="submission" date="2018-07" db="EMBL/GenBank/DDBJ databases">
        <title>Anaerosacharophilus polymeroproducens gen. nov. sp. nov., an anaerobic bacterium isolated from salt field.</title>
        <authorList>
            <person name="Kim W."/>
            <person name="Yang S.-H."/>
            <person name="Oh J."/>
            <person name="Lee J.-H."/>
            <person name="Kwon K.K."/>
        </authorList>
    </citation>
    <scope>NUCLEOTIDE SEQUENCE [LARGE SCALE GENOMIC DNA]</scope>
    <source>
        <strain evidence="3 4">MCWD5</strain>
    </source>
</reference>
<dbReference type="InterPro" id="IPR001387">
    <property type="entry name" value="Cro/C1-type_HTH"/>
</dbReference>
<dbReference type="CDD" id="cd00093">
    <property type="entry name" value="HTH_XRE"/>
    <property type="match status" value="1"/>
</dbReference>
<dbReference type="Proteomes" id="UP000255036">
    <property type="component" value="Unassembled WGS sequence"/>
</dbReference>
<keyword evidence="4" id="KW-1185">Reference proteome</keyword>
<dbReference type="Gene3D" id="1.10.260.40">
    <property type="entry name" value="lambda repressor-like DNA-binding domains"/>
    <property type="match status" value="1"/>
</dbReference>
<comment type="caution">
    <text evidence="3">The sequence shown here is derived from an EMBL/GenBank/DDBJ whole genome shotgun (WGS) entry which is preliminary data.</text>
</comment>
<dbReference type="PANTHER" id="PTHR46558">
    <property type="entry name" value="TRACRIPTIONAL REGULATORY PROTEIN-RELATED-RELATED"/>
    <property type="match status" value="1"/>
</dbReference>
<accession>A0A371AUH7</accession>
<dbReference type="OrthoDB" id="48775at2"/>
<evidence type="ECO:0000259" key="2">
    <source>
        <dbReference type="PROSITE" id="PS50943"/>
    </source>
</evidence>
<protein>
    <submittedName>
        <fullName evidence="3">Transcriptional regulator</fullName>
    </submittedName>
</protein>
<proteinExistence type="predicted"/>
<dbReference type="SMART" id="SM00530">
    <property type="entry name" value="HTH_XRE"/>
    <property type="match status" value="1"/>
</dbReference>